<organism evidence="2 3">
    <name type="scientific">Aurantiacibacter zhengii</name>
    <dbReference type="NCBI Taxonomy" id="2307003"/>
    <lineage>
        <taxon>Bacteria</taxon>
        <taxon>Pseudomonadati</taxon>
        <taxon>Pseudomonadota</taxon>
        <taxon>Alphaproteobacteria</taxon>
        <taxon>Sphingomonadales</taxon>
        <taxon>Erythrobacteraceae</taxon>
        <taxon>Aurantiacibacter</taxon>
    </lineage>
</organism>
<accession>A0A418NPU5</accession>
<comment type="caution">
    <text evidence="2">The sequence shown here is derived from an EMBL/GenBank/DDBJ whole genome shotgun (WGS) entry which is preliminary data.</text>
</comment>
<keyword evidence="1" id="KW-0472">Membrane</keyword>
<name>A0A418NPU5_9SPHN</name>
<keyword evidence="1" id="KW-1133">Transmembrane helix</keyword>
<evidence type="ECO:0000313" key="2">
    <source>
        <dbReference type="EMBL" id="RIV84233.1"/>
    </source>
</evidence>
<sequence>MPEFERPLLVYLFVGFVAGIVLRYVPPCPFLDRIPFAWLTILAVTAGITAAYGLMALMHRRLD</sequence>
<feature type="transmembrane region" description="Helical" evidence="1">
    <location>
        <begin position="7"/>
        <end position="25"/>
    </location>
</feature>
<keyword evidence="3" id="KW-1185">Reference proteome</keyword>
<feature type="transmembrane region" description="Helical" evidence="1">
    <location>
        <begin position="37"/>
        <end position="57"/>
    </location>
</feature>
<evidence type="ECO:0000313" key="3">
    <source>
        <dbReference type="Proteomes" id="UP000286576"/>
    </source>
</evidence>
<dbReference type="EMBL" id="QXFL01000007">
    <property type="protein sequence ID" value="RIV84233.1"/>
    <property type="molecule type" value="Genomic_DNA"/>
</dbReference>
<dbReference type="Proteomes" id="UP000286576">
    <property type="component" value="Unassembled WGS sequence"/>
</dbReference>
<proteinExistence type="predicted"/>
<gene>
    <name evidence="2" type="ORF">D2V07_14585</name>
</gene>
<keyword evidence="1" id="KW-0812">Transmembrane</keyword>
<reference evidence="2 3" key="1">
    <citation type="submission" date="2018-08" db="EMBL/GenBank/DDBJ databases">
        <title>Erythrobacter zhengii sp.nov., a bacterium isolated from deep-sea sediment.</title>
        <authorList>
            <person name="Fang C."/>
            <person name="Wu Y.-H."/>
            <person name="Sun C."/>
            <person name="Wang H."/>
            <person name="Cheng H."/>
            <person name="Meng F.-X."/>
            <person name="Wang C.-S."/>
            <person name="Xu X.-W."/>
        </authorList>
    </citation>
    <scope>NUCLEOTIDE SEQUENCE [LARGE SCALE GENOMIC DNA]</scope>
    <source>
        <strain evidence="2 3">V18</strain>
    </source>
</reference>
<dbReference type="AlphaFoldDB" id="A0A418NPU5"/>
<protein>
    <submittedName>
        <fullName evidence="2">Uncharacterized protein</fullName>
    </submittedName>
</protein>
<evidence type="ECO:0000256" key="1">
    <source>
        <dbReference type="SAM" id="Phobius"/>
    </source>
</evidence>